<gene>
    <name evidence="2" type="ORF">C7I85_10505</name>
</gene>
<dbReference type="OrthoDB" id="5297170at2"/>
<evidence type="ECO:0000313" key="3">
    <source>
        <dbReference type="Proteomes" id="UP000240653"/>
    </source>
</evidence>
<sequence>MIELVRTNDAVVISFIESLLRDAGIEFFIADQNMSVLDGSIGVLPRRIMVSNDDADAARRLLTDAGFAKEIRRDRP</sequence>
<dbReference type="SUPFAM" id="SSF54913">
    <property type="entry name" value="GlnB-like"/>
    <property type="match status" value="1"/>
</dbReference>
<dbReference type="Pfam" id="PF09413">
    <property type="entry name" value="DUF2007"/>
    <property type="match status" value="1"/>
</dbReference>
<accession>A0A2P7SG58</accession>
<feature type="domain" description="DUF2007" evidence="1">
    <location>
        <begin position="1"/>
        <end position="65"/>
    </location>
</feature>
<dbReference type="RefSeq" id="WP_106723904.1">
    <property type="nucleotide sequence ID" value="NZ_PXYL01000004.1"/>
</dbReference>
<dbReference type="InterPro" id="IPR011322">
    <property type="entry name" value="N-reg_PII-like_a/b"/>
</dbReference>
<dbReference type="AlphaFoldDB" id="A0A2P7SG58"/>
<dbReference type="Gene3D" id="3.30.70.790">
    <property type="entry name" value="UreE, C-terminal domain"/>
    <property type="match status" value="1"/>
</dbReference>
<proteinExistence type="predicted"/>
<keyword evidence="3" id="KW-1185">Reference proteome</keyword>
<organism evidence="2 3">
    <name type="scientific">Pseudaminobacter soli</name>
    <name type="common">ex Li et al. 2025</name>
    <dbReference type="NCBI Taxonomy" id="1295366"/>
    <lineage>
        <taxon>Bacteria</taxon>
        <taxon>Pseudomonadati</taxon>
        <taxon>Pseudomonadota</taxon>
        <taxon>Alphaproteobacteria</taxon>
        <taxon>Hyphomicrobiales</taxon>
        <taxon>Phyllobacteriaceae</taxon>
        <taxon>Pseudaminobacter</taxon>
    </lineage>
</organism>
<evidence type="ECO:0000313" key="2">
    <source>
        <dbReference type="EMBL" id="PSJ61474.1"/>
    </source>
</evidence>
<dbReference type="InterPro" id="IPR018551">
    <property type="entry name" value="DUF2007"/>
</dbReference>
<dbReference type="EMBL" id="PXYL01000004">
    <property type="protein sequence ID" value="PSJ61474.1"/>
    <property type="molecule type" value="Genomic_DNA"/>
</dbReference>
<reference evidence="2 3" key="1">
    <citation type="submission" date="2018-03" db="EMBL/GenBank/DDBJ databases">
        <title>The draft genome of Mesorhizobium soli JCM 19897.</title>
        <authorList>
            <person name="Li L."/>
            <person name="Liu L."/>
            <person name="Liang L."/>
            <person name="Wang T."/>
            <person name="Zhang X."/>
        </authorList>
    </citation>
    <scope>NUCLEOTIDE SEQUENCE [LARGE SCALE GENOMIC DNA]</scope>
    <source>
        <strain evidence="2 3">JCM 19897</strain>
    </source>
</reference>
<protein>
    <recommendedName>
        <fullName evidence="1">DUF2007 domain-containing protein</fullName>
    </recommendedName>
</protein>
<dbReference type="Proteomes" id="UP000240653">
    <property type="component" value="Unassembled WGS sequence"/>
</dbReference>
<evidence type="ECO:0000259" key="1">
    <source>
        <dbReference type="Pfam" id="PF09413"/>
    </source>
</evidence>
<comment type="caution">
    <text evidence="2">The sequence shown here is derived from an EMBL/GenBank/DDBJ whole genome shotgun (WGS) entry which is preliminary data.</text>
</comment>
<name>A0A2P7SG58_9HYPH</name>